<dbReference type="PANTHER" id="PTHR45642">
    <property type="entry name" value="GDSL ESTERASE/LIPASE EXL3"/>
    <property type="match status" value="1"/>
</dbReference>
<dbReference type="InterPro" id="IPR035669">
    <property type="entry name" value="SGNH_plant_lipase-like"/>
</dbReference>
<dbReference type="Pfam" id="PF00657">
    <property type="entry name" value="Lipase_GDSL"/>
    <property type="match status" value="1"/>
</dbReference>
<dbReference type="PANTHER" id="PTHR45642:SF35">
    <property type="entry name" value="GDSL ESTERASE_LIPASE APG"/>
    <property type="match status" value="1"/>
</dbReference>
<dbReference type="SUPFAM" id="SSF52266">
    <property type="entry name" value="SGNH hydrolase"/>
    <property type="match status" value="1"/>
</dbReference>
<dbReference type="InterPro" id="IPR050592">
    <property type="entry name" value="GDSL_lipolytic_enzyme"/>
</dbReference>
<comment type="similarity">
    <text evidence="1">Belongs to the 'GDSL' lipolytic enzyme family.</text>
</comment>
<evidence type="ECO:0000256" key="1">
    <source>
        <dbReference type="ARBA" id="ARBA00008668"/>
    </source>
</evidence>
<name>A0ABD3GHG8_9MARC</name>
<gene>
    <name evidence="2" type="ORF">R1sor_021574</name>
</gene>
<keyword evidence="3" id="KW-1185">Reference proteome</keyword>
<sequence length="396" mass="44080">MERLQFSVLLSSRKSELGGLFCPVVVLIVLQHVIVLVSSLDARSAFLSEPSPPTLVVLGDSTVDVGVNNRLVTLVKSNFPPYGRDFEHGIIKKQPTGRFCNGKIVPDYLAEKLGIPYPLAYTDPQATGTNILQGINVASSGSGWYNSTAATYNVKPLHEQVEWVNEWQKKLVSVIGQEAAAMKVKEAVYIISTGSNDWVNYYYTFPGVQSSYSKSNFRKMILIDIANILQLKSCIVYVKDQLLYGSGARRILLTSLPPLGCIPSQITKYGEGTDRNCVSWIQDDVTTFNRELEELIASLKNTLPEATLVMGDGFSITFDAFQNPAKYDLQEVKKGCCGTGLYEVGLFCTTLQSDTTCRDASHYLFWDSFHPSHYFNTILAEEVWQTIVKRFQLTVT</sequence>
<organism evidence="2 3">
    <name type="scientific">Riccia sorocarpa</name>
    <dbReference type="NCBI Taxonomy" id="122646"/>
    <lineage>
        <taxon>Eukaryota</taxon>
        <taxon>Viridiplantae</taxon>
        <taxon>Streptophyta</taxon>
        <taxon>Embryophyta</taxon>
        <taxon>Marchantiophyta</taxon>
        <taxon>Marchantiopsida</taxon>
        <taxon>Marchantiidae</taxon>
        <taxon>Marchantiales</taxon>
        <taxon>Ricciaceae</taxon>
        <taxon>Riccia</taxon>
    </lineage>
</organism>
<proteinExistence type="inferred from homology"/>
<dbReference type="InterPro" id="IPR036514">
    <property type="entry name" value="SGNH_hydro_sf"/>
</dbReference>
<dbReference type="InterPro" id="IPR001087">
    <property type="entry name" value="GDSL"/>
</dbReference>
<comment type="caution">
    <text evidence="2">The sequence shown here is derived from an EMBL/GenBank/DDBJ whole genome shotgun (WGS) entry which is preliminary data.</text>
</comment>
<dbReference type="AlphaFoldDB" id="A0ABD3GHG8"/>
<evidence type="ECO:0000313" key="2">
    <source>
        <dbReference type="EMBL" id="KAL3678618.1"/>
    </source>
</evidence>
<reference evidence="2 3" key="1">
    <citation type="submission" date="2024-09" db="EMBL/GenBank/DDBJ databases">
        <title>Chromosome-scale assembly of Riccia sorocarpa.</title>
        <authorList>
            <person name="Paukszto L."/>
        </authorList>
    </citation>
    <scope>NUCLEOTIDE SEQUENCE [LARGE SCALE GENOMIC DNA]</scope>
    <source>
        <strain evidence="2">LP-2024</strain>
        <tissue evidence="2">Aerial parts of the thallus</tissue>
    </source>
</reference>
<dbReference type="Proteomes" id="UP001633002">
    <property type="component" value="Unassembled WGS sequence"/>
</dbReference>
<dbReference type="EMBL" id="JBJQOH010000007">
    <property type="protein sequence ID" value="KAL3678618.1"/>
    <property type="molecule type" value="Genomic_DNA"/>
</dbReference>
<evidence type="ECO:0000313" key="3">
    <source>
        <dbReference type="Proteomes" id="UP001633002"/>
    </source>
</evidence>
<dbReference type="CDD" id="cd01837">
    <property type="entry name" value="SGNH_plant_lipase_like"/>
    <property type="match status" value="1"/>
</dbReference>
<dbReference type="Gene3D" id="3.40.50.1110">
    <property type="entry name" value="SGNH hydrolase"/>
    <property type="match status" value="1"/>
</dbReference>
<protein>
    <submittedName>
        <fullName evidence="2">Uncharacterized protein</fullName>
    </submittedName>
</protein>
<accession>A0ABD3GHG8</accession>